<evidence type="ECO:0000256" key="9">
    <source>
        <dbReference type="ARBA" id="ARBA00023002"/>
    </source>
</evidence>
<dbReference type="AlphaFoldDB" id="A0AAV2PPW6"/>
<feature type="binding site" description="axial binding residue" evidence="13">
    <location>
        <position position="466"/>
    </location>
    <ligand>
        <name>heme</name>
        <dbReference type="ChEBI" id="CHEBI:30413"/>
    </ligand>
    <ligandPart>
        <name>Fe</name>
        <dbReference type="ChEBI" id="CHEBI:18248"/>
    </ligandPart>
</feature>
<evidence type="ECO:0000256" key="12">
    <source>
        <dbReference type="ARBA" id="ARBA00023136"/>
    </source>
</evidence>
<protein>
    <recommendedName>
        <fullName evidence="18">Cytochrome P450</fullName>
    </recommendedName>
</protein>
<name>A0AAV2PPW6_MEGNR</name>
<dbReference type="GO" id="GO:0020037">
    <property type="term" value="F:heme binding"/>
    <property type="evidence" value="ECO:0007669"/>
    <property type="project" value="InterPro"/>
</dbReference>
<dbReference type="EMBL" id="CAXKWB010001073">
    <property type="protein sequence ID" value="CAL4063252.1"/>
    <property type="molecule type" value="Genomic_DNA"/>
</dbReference>
<dbReference type="InterPro" id="IPR050196">
    <property type="entry name" value="Cytochrome_P450_Monoox"/>
</dbReference>
<evidence type="ECO:0000256" key="1">
    <source>
        <dbReference type="ARBA" id="ARBA00001971"/>
    </source>
</evidence>
<keyword evidence="15" id="KW-1133">Transmembrane helix</keyword>
<feature type="non-terminal residue" evidence="16">
    <location>
        <position position="524"/>
    </location>
</feature>
<keyword evidence="11 14" id="KW-0503">Monooxygenase</keyword>
<reference evidence="16 17" key="1">
    <citation type="submission" date="2024-05" db="EMBL/GenBank/DDBJ databases">
        <authorList>
            <person name="Wallberg A."/>
        </authorList>
    </citation>
    <scope>NUCLEOTIDE SEQUENCE [LARGE SCALE GENOMIC DNA]</scope>
</reference>
<dbReference type="PRINTS" id="PR00385">
    <property type="entry name" value="P450"/>
</dbReference>
<keyword evidence="7" id="KW-0256">Endoplasmic reticulum</keyword>
<comment type="subcellular location">
    <subcellularLocation>
        <location evidence="3">Endoplasmic reticulum membrane</location>
        <topology evidence="3">Peripheral membrane protein</topology>
    </subcellularLocation>
    <subcellularLocation>
        <location evidence="2">Microsome membrane</location>
        <topology evidence="2">Peripheral membrane protein</topology>
    </subcellularLocation>
</comment>
<dbReference type="InterPro" id="IPR017972">
    <property type="entry name" value="Cyt_P450_CS"/>
</dbReference>
<dbReference type="FunFam" id="1.10.630.10:FF:000182">
    <property type="entry name" value="Cytochrome P450 3A4"/>
    <property type="match status" value="1"/>
</dbReference>
<dbReference type="Proteomes" id="UP001497623">
    <property type="component" value="Unassembled WGS sequence"/>
</dbReference>
<evidence type="ECO:0000256" key="3">
    <source>
        <dbReference type="ARBA" id="ARBA00004406"/>
    </source>
</evidence>
<evidence type="ECO:0000256" key="6">
    <source>
        <dbReference type="ARBA" id="ARBA00022723"/>
    </source>
</evidence>
<dbReference type="GO" id="GO:0004497">
    <property type="term" value="F:monooxygenase activity"/>
    <property type="evidence" value="ECO:0007669"/>
    <property type="project" value="UniProtKB-KW"/>
</dbReference>
<keyword evidence="6 13" id="KW-0479">Metal-binding</keyword>
<comment type="similarity">
    <text evidence="4 14">Belongs to the cytochrome P450 family.</text>
</comment>
<evidence type="ECO:0000256" key="13">
    <source>
        <dbReference type="PIRSR" id="PIRSR602401-1"/>
    </source>
</evidence>
<sequence length="524" mass="59580">MALIDSLISSGGLSLSSLITYALISVVVTMVVSWIIKRQKIISTIEKIPGPKAIPILGNTLDLLVEPREPRVVFTIFVNDWCDYGVERGIMRIWLGPKPYIMIFKANPAEASVLLLKHFKGALIYDYISCFVFTCLLVAGSKWHSRRKTLTPAFHFKILEDFVEVFTQQADKLVSKLAPHADGKVINIFPFVTCATLDIICETAMGVSPNAQDDGDSDYVKSVYKINSILQKRQFRPWLHPDILFRLSEYGVEHEKCLKVLHGFTNMAIDQRKKLFKEKKLAEKTVEDDDIGKKKKLAFLDLLLDISDKGANLSDSDIREEVDTFMFEGHDTTSAAINWSLYLIGTHPDIQEKIQEELDVVFGGSNRPATMDDLRELKYLECCIKEALRLFPSVPLFGRHLKEDAVIEGYHIPAETTALIIPYRLHRDPEQFPEPEKFDPERFTPENSAKRHNYAYVPFSAGPRNCIGQKFAMMEEKIVISSILRNFEVTSTVKREDLIILGEIILRPEDGIFVSLKPRVIVDR</sequence>
<evidence type="ECO:0000256" key="15">
    <source>
        <dbReference type="SAM" id="Phobius"/>
    </source>
</evidence>
<dbReference type="Gene3D" id="1.10.630.10">
    <property type="entry name" value="Cytochrome P450"/>
    <property type="match status" value="1"/>
</dbReference>
<comment type="caution">
    <text evidence="16">The sequence shown here is derived from an EMBL/GenBank/DDBJ whole genome shotgun (WGS) entry which is preliminary data.</text>
</comment>
<evidence type="ECO:0000256" key="5">
    <source>
        <dbReference type="ARBA" id="ARBA00022617"/>
    </source>
</evidence>
<keyword evidence="9 14" id="KW-0560">Oxidoreductase</keyword>
<keyword evidence="10 13" id="KW-0408">Iron</keyword>
<evidence type="ECO:0000256" key="14">
    <source>
        <dbReference type="RuleBase" id="RU000461"/>
    </source>
</evidence>
<dbReference type="GO" id="GO:0005789">
    <property type="term" value="C:endoplasmic reticulum membrane"/>
    <property type="evidence" value="ECO:0007669"/>
    <property type="project" value="UniProtKB-SubCell"/>
</dbReference>
<evidence type="ECO:0000256" key="4">
    <source>
        <dbReference type="ARBA" id="ARBA00010617"/>
    </source>
</evidence>
<evidence type="ECO:0000256" key="8">
    <source>
        <dbReference type="ARBA" id="ARBA00022848"/>
    </source>
</evidence>
<evidence type="ECO:0000313" key="17">
    <source>
        <dbReference type="Proteomes" id="UP001497623"/>
    </source>
</evidence>
<evidence type="ECO:0000256" key="7">
    <source>
        <dbReference type="ARBA" id="ARBA00022824"/>
    </source>
</evidence>
<feature type="transmembrane region" description="Helical" evidence="15">
    <location>
        <begin position="12"/>
        <end position="36"/>
    </location>
</feature>
<dbReference type="PANTHER" id="PTHR24291:SF189">
    <property type="entry name" value="CYTOCHROME P450 4C3-RELATED"/>
    <property type="match status" value="1"/>
</dbReference>
<evidence type="ECO:0008006" key="18">
    <source>
        <dbReference type="Google" id="ProtNLM"/>
    </source>
</evidence>
<keyword evidence="8" id="KW-0492">Microsome</keyword>
<dbReference type="PROSITE" id="PS00086">
    <property type="entry name" value="CYTOCHROME_P450"/>
    <property type="match status" value="1"/>
</dbReference>
<gene>
    <name evidence="16" type="ORF">MNOR_LOCUS3215</name>
</gene>
<accession>A0AAV2PPW6</accession>
<evidence type="ECO:0000256" key="10">
    <source>
        <dbReference type="ARBA" id="ARBA00023004"/>
    </source>
</evidence>
<dbReference type="InterPro" id="IPR036396">
    <property type="entry name" value="Cyt_P450_sf"/>
</dbReference>
<dbReference type="PANTHER" id="PTHR24291">
    <property type="entry name" value="CYTOCHROME P450 FAMILY 4"/>
    <property type="match status" value="1"/>
</dbReference>
<keyword evidence="12 15" id="KW-0472">Membrane</keyword>
<dbReference type="SUPFAM" id="SSF48264">
    <property type="entry name" value="Cytochrome P450"/>
    <property type="match status" value="1"/>
</dbReference>
<dbReference type="InterPro" id="IPR001128">
    <property type="entry name" value="Cyt_P450"/>
</dbReference>
<evidence type="ECO:0000313" key="16">
    <source>
        <dbReference type="EMBL" id="CAL4063252.1"/>
    </source>
</evidence>
<evidence type="ECO:0000256" key="11">
    <source>
        <dbReference type="ARBA" id="ARBA00023033"/>
    </source>
</evidence>
<dbReference type="InterPro" id="IPR002401">
    <property type="entry name" value="Cyt_P450_E_grp-I"/>
</dbReference>
<dbReference type="GO" id="GO:0016705">
    <property type="term" value="F:oxidoreductase activity, acting on paired donors, with incorporation or reduction of molecular oxygen"/>
    <property type="evidence" value="ECO:0007669"/>
    <property type="project" value="InterPro"/>
</dbReference>
<comment type="cofactor">
    <cofactor evidence="1 13">
        <name>heme</name>
        <dbReference type="ChEBI" id="CHEBI:30413"/>
    </cofactor>
</comment>
<keyword evidence="17" id="KW-1185">Reference proteome</keyword>
<dbReference type="Pfam" id="PF00067">
    <property type="entry name" value="p450"/>
    <property type="match status" value="1"/>
</dbReference>
<keyword evidence="15" id="KW-0812">Transmembrane</keyword>
<dbReference type="PRINTS" id="PR00463">
    <property type="entry name" value="EP450I"/>
</dbReference>
<evidence type="ECO:0000256" key="2">
    <source>
        <dbReference type="ARBA" id="ARBA00004174"/>
    </source>
</evidence>
<proteinExistence type="inferred from homology"/>
<keyword evidence="5 13" id="KW-0349">Heme</keyword>
<dbReference type="GO" id="GO:0005506">
    <property type="term" value="F:iron ion binding"/>
    <property type="evidence" value="ECO:0007669"/>
    <property type="project" value="InterPro"/>
</dbReference>
<organism evidence="16 17">
    <name type="scientific">Meganyctiphanes norvegica</name>
    <name type="common">Northern krill</name>
    <name type="synonym">Thysanopoda norvegica</name>
    <dbReference type="NCBI Taxonomy" id="48144"/>
    <lineage>
        <taxon>Eukaryota</taxon>
        <taxon>Metazoa</taxon>
        <taxon>Ecdysozoa</taxon>
        <taxon>Arthropoda</taxon>
        <taxon>Crustacea</taxon>
        <taxon>Multicrustacea</taxon>
        <taxon>Malacostraca</taxon>
        <taxon>Eumalacostraca</taxon>
        <taxon>Eucarida</taxon>
        <taxon>Euphausiacea</taxon>
        <taxon>Euphausiidae</taxon>
        <taxon>Meganyctiphanes</taxon>
    </lineage>
</organism>